<evidence type="ECO:0008006" key="3">
    <source>
        <dbReference type="Google" id="ProtNLM"/>
    </source>
</evidence>
<keyword evidence="2" id="KW-1185">Reference proteome</keyword>
<dbReference type="EMBL" id="JAMTCP010000007">
    <property type="protein sequence ID" value="MCP2258138.1"/>
    <property type="molecule type" value="Genomic_DNA"/>
</dbReference>
<comment type="caution">
    <text evidence="1">The sequence shown here is derived from an EMBL/GenBank/DDBJ whole genome shotgun (WGS) entry which is preliminary data.</text>
</comment>
<proteinExistence type="predicted"/>
<accession>A0ABT1HRJ9</accession>
<protein>
    <recommendedName>
        <fullName evidence="3">Polymerase nucleotidyl transferase domain-containing protein</fullName>
    </recommendedName>
</protein>
<name>A0ABT1HRJ9_STRSD</name>
<evidence type="ECO:0000313" key="2">
    <source>
        <dbReference type="Proteomes" id="UP001205311"/>
    </source>
</evidence>
<organism evidence="1 2">
    <name type="scientific">Streptoalloteichus tenebrarius (strain ATCC 17920 / DSM 40477 / JCM 4838 / CBS 697.72 / NBRC 16177 / NCIMB 11028 / NRRL B-12390 / A12253. 1 / ISP 5477)</name>
    <name type="common">Streptomyces tenebrarius</name>
    <dbReference type="NCBI Taxonomy" id="1933"/>
    <lineage>
        <taxon>Bacteria</taxon>
        <taxon>Bacillati</taxon>
        <taxon>Actinomycetota</taxon>
        <taxon>Actinomycetes</taxon>
        <taxon>Pseudonocardiales</taxon>
        <taxon>Pseudonocardiaceae</taxon>
        <taxon>Streptoalloteichus</taxon>
    </lineage>
</organism>
<dbReference type="Proteomes" id="UP001205311">
    <property type="component" value="Unassembled WGS sequence"/>
</dbReference>
<dbReference type="RefSeq" id="WP_253669084.1">
    <property type="nucleotide sequence ID" value="NZ_JAMTCP010000007.1"/>
</dbReference>
<evidence type="ECO:0000313" key="1">
    <source>
        <dbReference type="EMBL" id="MCP2258138.1"/>
    </source>
</evidence>
<gene>
    <name evidence="1" type="ORF">LX15_001832</name>
</gene>
<sequence length="331" mass="35195">MSRGRLTAREALRTVGLDVDQLRSALDKVLAEGEGYLVGSLACGLGNAASDVDVHVLREGVDEPSGPQLFFVGGVTVDVERYPAHWPAELARRAAAAAVVGLPFGVVALDRPIAGRSRRWASRWPSALPLRDGAPPVLDESDVRAVLPLLLRSALDQLLLATALARLADAAAAPADARRYLWRRAERQVLELRCRAAGDVTTGQKWLSDRAHRLGLAVAEPAGDEASLRSATAAAGVPALDEWALTALRPAGGARQADLAGKRFLVTRHDRVLTEWTEVDGSVRSVVDQIGAARALAAVRRAELDLVVDGDAVRQVLADHALPTESDRSAV</sequence>
<reference evidence="1 2" key="1">
    <citation type="submission" date="2022-06" db="EMBL/GenBank/DDBJ databases">
        <title>Genomic Encyclopedia of Archaeal and Bacterial Type Strains, Phase II (KMG-II): from individual species to whole genera.</title>
        <authorList>
            <person name="Goeker M."/>
        </authorList>
    </citation>
    <scope>NUCLEOTIDE SEQUENCE [LARGE SCALE GENOMIC DNA]</scope>
    <source>
        <strain evidence="1 2">DSM 40477</strain>
    </source>
</reference>